<dbReference type="InterPro" id="IPR042099">
    <property type="entry name" value="ANL_N_sf"/>
</dbReference>
<sequence>MALSDYLVTDDLTIVLGLVAACLFLLHNLYKPQSLVHPILLGRQSDAARVRHPGESAVYRNYSTGMLGRFPVRPGKDEQVLLDLVKPTSDAPRTLWSTKITNPELRDRAAAFGTGLILSAKLTPQESNVLLLLNDSIEFLVTDLALASYSIPSFVVSSLALLSPVLETHPPSVVVADATLLPQLLETLYDSNDSVQPVVIVVGDLDSKQQQRSAQHVQLLKWEDVLTRGLQETKLPLTNPNPQDIVTVAFHTNAAGELEGTQLTHENFTAGVAATRNLLPLSNAISSLDTIVSAFSLSTPYGRAVAYTAIYEGTSFATLDSTRLITGPPATPRDAPWSPAALLADLRSIKKYPIPSPTVLFATPAHLNALASAVVEEASNSSFLYSLAWRHKYASLLEGFLTRQSLWDRLVFDAARAKVLGKAAGTVRAAISAGGPIELPSLVPMRIALSVPVVNAHTHPVVAGPVFASHPLDLQTFPVNDSEEKASGSAADAFAFTYLAAVGPPSVNIEAKLLGVDDTAIEAGGDPAGVLHIRGPSVGRPARRMDVREEDQETEGDGWVAVGQRARVLPNGTFKVVATAL</sequence>
<keyword evidence="4" id="KW-1185">Reference proteome</keyword>
<protein>
    <recommendedName>
        <fullName evidence="2">AMP-dependent synthetase/ligase domain-containing protein</fullName>
    </recommendedName>
</protein>
<dbReference type="AlphaFoldDB" id="S8FPD4"/>
<dbReference type="GO" id="GO:0005783">
    <property type="term" value="C:endoplasmic reticulum"/>
    <property type="evidence" value="ECO:0007669"/>
    <property type="project" value="TreeGrafter"/>
</dbReference>
<dbReference type="PANTHER" id="PTHR43272">
    <property type="entry name" value="LONG-CHAIN-FATTY-ACID--COA LIGASE"/>
    <property type="match status" value="1"/>
</dbReference>
<feature type="domain" description="AMP-dependent synthetase/ligase" evidence="2">
    <location>
        <begin position="98"/>
        <end position="539"/>
    </location>
</feature>
<keyword evidence="1" id="KW-0472">Membrane</keyword>
<dbReference type="Gene3D" id="3.40.50.12780">
    <property type="entry name" value="N-terminal domain of ligase-like"/>
    <property type="match status" value="1"/>
</dbReference>
<keyword evidence="1" id="KW-0812">Transmembrane</keyword>
<dbReference type="GO" id="GO:0004467">
    <property type="term" value="F:long-chain fatty acid-CoA ligase activity"/>
    <property type="evidence" value="ECO:0007669"/>
    <property type="project" value="TreeGrafter"/>
</dbReference>
<evidence type="ECO:0000313" key="4">
    <source>
        <dbReference type="Proteomes" id="UP000015241"/>
    </source>
</evidence>
<dbReference type="GO" id="GO:0016020">
    <property type="term" value="C:membrane"/>
    <property type="evidence" value="ECO:0007669"/>
    <property type="project" value="TreeGrafter"/>
</dbReference>
<dbReference type="OrthoDB" id="1700726at2759"/>
<organism evidence="3 4">
    <name type="scientific">Fomitopsis schrenkii</name>
    <name type="common">Brown rot fungus</name>
    <dbReference type="NCBI Taxonomy" id="2126942"/>
    <lineage>
        <taxon>Eukaryota</taxon>
        <taxon>Fungi</taxon>
        <taxon>Dikarya</taxon>
        <taxon>Basidiomycota</taxon>
        <taxon>Agaricomycotina</taxon>
        <taxon>Agaricomycetes</taxon>
        <taxon>Polyporales</taxon>
        <taxon>Fomitopsis</taxon>
    </lineage>
</organism>
<reference evidence="3 4" key="1">
    <citation type="journal article" date="2012" name="Science">
        <title>The Paleozoic origin of enzymatic lignin decomposition reconstructed from 31 fungal genomes.</title>
        <authorList>
            <person name="Floudas D."/>
            <person name="Binder M."/>
            <person name="Riley R."/>
            <person name="Barry K."/>
            <person name="Blanchette R.A."/>
            <person name="Henrissat B."/>
            <person name="Martinez A.T."/>
            <person name="Otillar R."/>
            <person name="Spatafora J.W."/>
            <person name="Yadav J.S."/>
            <person name="Aerts A."/>
            <person name="Benoit I."/>
            <person name="Boyd A."/>
            <person name="Carlson A."/>
            <person name="Copeland A."/>
            <person name="Coutinho P.M."/>
            <person name="de Vries R.P."/>
            <person name="Ferreira P."/>
            <person name="Findley K."/>
            <person name="Foster B."/>
            <person name="Gaskell J."/>
            <person name="Glotzer D."/>
            <person name="Gorecki P."/>
            <person name="Heitman J."/>
            <person name="Hesse C."/>
            <person name="Hori C."/>
            <person name="Igarashi K."/>
            <person name="Jurgens J.A."/>
            <person name="Kallen N."/>
            <person name="Kersten P."/>
            <person name="Kohler A."/>
            <person name="Kuees U."/>
            <person name="Kumar T.K.A."/>
            <person name="Kuo A."/>
            <person name="LaButti K."/>
            <person name="Larrondo L.F."/>
            <person name="Lindquist E."/>
            <person name="Ling A."/>
            <person name="Lombard V."/>
            <person name="Lucas S."/>
            <person name="Lundell T."/>
            <person name="Martin R."/>
            <person name="McLaughlin D.J."/>
            <person name="Morgenstern I."/>
            <person name="Morin E."/>
            <person name="Murat C."/>
            <person name="Nagy L.G."/>
            <person name="Nolan M."/>
            <person name="Ohm R.A."/>
            <person name="Patyshakuliyeva A."/>
            <person name="Rokas A."/>
            <person name="Ruiz-Duenas F.J."/>
            <person name="Sabat G."/>
            <person name="Salamov A."/>
            <person name="Samejima M."/>
            <person name="Schmutz J."/>
            <person name="Slot J.C."/>
            <person name="St John F."/>
            <person name="Stenlid J."/>
            <person name="Sun H."/>
            <person name="Sun S."/>
            <person name="Syed K."/>
            <person name="Tsang A."/>
            <person name="Wiebenga A."/>
            <person name="Young D."/>
            <person name="Pisabarro A."/>
            <person name="Eastwood D.C."/>
            <person name="Martin F."/>
            <person name="Cullen D."/>
            <person name="Grigoriev I.V."/>
            <person name="Hibbett D.S."/>
        </authorList>
    </citation>
    <scope>NUCLEOTIDE SEQUENCE</scope>
    <source>
        <strain evidence="4">FP-58527</strain>
    </source>
</reference>
<evidence type="ECO:0000313" key="3">
    <source>
        <dbReference type="EMBL" id="EPT00150.1"/>
    </source>
</evidence>
<proteinExistence type="predicted"/>
<dbReference type="eggNOG" id="KOG1256">
    <property type="taxonomic scope" value="Eukaryota"/>
</dbReference>
<dbReference type="SUPFAM" id="SSF56801">
    <property type="entry name" value="Acetyl-CoA synthetase-like"/>
    <property type="match status" value="1"/>
</dbReference>
<dbReference type="HOGENOM" id="CLU_502652_0_0_1"/>
<dbReference type="InParanoid" id="S8FPD4"/>
<evidence type="ECO:0000259" key="2">
    <source>
        <dbReference type="Pfam" id="PF00501"/>
    </source>
</evidence>
<dbReference type="InterPro" id="IPR000873">
    <property type="entry name" value="AMP-dep_synth/lig_dom"/>
</dbReference>
<dbReference type="EMBL" id="KE504151">
    <property type="protein sequence ID" value="EPT00150.1"/>
    <property type="molecule type" value="Genomic_DNA"/>
</dbReference>
<dbReference type="Pfam" id="PF00501">
    <property type="entry name" value="AMP-binding"/>
    <property type="match status" value="1"/>
</dbReference>
<dbReference type="PANTHER" id="PTHR43272:SF11">
    <property type="entry name" value="AMP-DEPENDENT SYNTHETASE_LIGASE DOMAIN-CONTAINING PROTEIN"/>
    <property type="match status" value="1"/>
</dbReference>
<feature type="transmembrane region" description="Helical" evidence="1">
    <location>
        <begin position="12"/>
        <end position="30"/>
    </location>
</feature>
<dbReference type="Proteomes" id="UP000015241">
    <property type="component" value="Unassembled WGS sequence"/>
</dbReference>
<evidence type="ECO:0000256" key="1">
    <source>
        <dbReference type="SAM" id="Phobius"/>
    </source>
</evidence>
<gene>
    <name evidence="3" type="ORF">FOMPIDRAFT_1023925</name>
</gene>
<name>S8FPD4_FOMSC</name>
<keyword evidence="1" id="KW-1133">Transmembrane helix</keyword>
<dbReference type="STRING" id="743788.S8FPD4"/>
<accession>S8FPD4</accession>